<dbReference type="PANTHER" id="PTHR30189">
    <property type="entry name" value="LPS-ASSEMBLY PROTEIN"/>
    <property type="match status" value="1"/>
</dbReference>
<dbReference type="GO" id="GO:1990351">
    <property type="term" value="C:transporter complex"/>
    <property type="evidence" value="ECO:0007669"/>
    <property type="project" value="TreeGrafter"/>
</dbReference>
<evidence type="ECO:0000313" key="4">
    <source>
        <dbReference type="EMBL" id="SFO22009.1"/>
    </source>
</evidence>
<dbReference type="GO" id="GO:0009279">
    <property type="term" value="C:cell outer membrane"/>
    <property type="evidence" value="ECO:0007669"/>
    <property type="project" value="TreeGrafter"/>
</dbReference>
<dbReference type="RefSeq" id="WP_177205799.1">
    <property type="nucleotide sequence ID" value="NZ_FOVI01000027.1"/>
</dbReference>
<accession>A0A1I5FED6</accession>
<organism evidence="4 5">
    <name type="scientific">Paenimyroides ummariense</name>
    <dbReference type="NCBI Taxonomy" id="913024"/>
    <lineage>
        <taxon>Bacteria</taxon>
        <taxon>Pseudomonadati</taxon>
        <taxon>Bacteroidota</taxon>
        <taxon>Flavobacteriia</taxon>
        <taxon>Flavobacteriales</taxon>
        <taxon>Flavobacteriaceae</taxon>
        <taxon>Paenimyroides</taxon>
    </lineage>
</organism>
<keyword evidence="5" id="KW-1185">Reference proteome</keyword>
<evidence type="ECO:0000256" key="1">
    <source>
        <dbReference type="SAM" id="MobiDB-lite"/>
    </source>
</evidence>
<evidence type="ECO:0000313" key="5">
    <source>
        <dbReference type="Proteomes" id="UP000199036"/>
    </source>
</evidence>
<protein>
    <recommendedName>
        <fullName evidence="3">LPS-assembly protein LptD central domain-containing protein</fullName>
    </recommendedName>
</protein>
<feature type="domain" description="LPS-assembly protein LptD central" evidence="3">
    <location>
        <begin position="221"/>
        <end position="689"/>
    </location>
</feature>
<dbReference type="PANTHER" id="PTHR30189:SF1">
    <property type="entry name" value="LPS-ASSEMBLY PROTEIN LPTD"/>
    <property type="match status" value="1"/>
</dbReference>
<reference evidence="5" key="1">
    <citation type="submission" date="2016-10" db="EMBL/GenBank/DDBJ databases">
        <authorList>
            <person name="Varghese N."/>
            <person name="Submissions S."/>
        </authorList>
    </citation>
    <scope>NUCLEOTIDE SEQUENCE [LARGE SCALE GENOMIC DNA]</scope>
    <source>
        <strain evidence="5">DS-12</strain>
    </source>
</reference>
<dbReference type="Proteomes" id="UP000199036">
    <property type="component" value="Unassembled WGS sequence"/>
</dbReference>
<dbReference type="InterPro" id="IPR045659">
    <property type="entry name" value="LptD_2"/>
</dbReference>
<evidence type="ECO:0000256" key="2">
    <source>
        <dbReference type="SAM" id="SignalP"/>
    </source>
</evidence>
<feature type="chain" id="PRO_5011653395" description="LPS-assembly protein LptD central domain-containing protein" evidence="2">
    <location>
        <begin position="21"/>
        <end position="897"/>
    </location>
</feature>
<sequence length="897" mass="102095">MHRKVIYIVFNLILIPGALSKVSAQEFPHVNKRLNIESKNDTLTKNLIPNTTLDTVKPVKNDSVKPKQGQKLEAPMFRTAKDYEKLDQKNKKVTLYNQAVFKYQDYELTAGIIIYDYEKEEVYAGRIKDSLGNLTQHPVFKQGTQIVEPDSIRFNTKTKKAIVWNTRTKYQDFNVKAAKTKKVNDSVYFMKDVIFTTAEDIENPEYYFRTSNAKFVPNKKIVTGVTNLVIEDVPTPIGLPFAFFPLSQGSVSGFIIPSFGDTNLRGYYLQNGGYYFAFNDMVDLTLLGDVYQNGSNAFNAQSQYRKRYKYSGNLNLRYETLIDGERGFDNYQKAKIYNIQWSHSQDAKANPTSRFSASVNLGSSNYFRNSLNTQNIGSNMNNTLSSSISYSKTIQSVPQVNYTISANHQQNTNTQQITMSLPNVQASVDRVFPFAPKNGSKKGFIQNINLQYNLRGENRIQTTDSLFFKPEMFNEMNAGIQHSIPLATNFKVLKYLSVTMTGNYNETWVLNTFDKFYSNETGQVETVRNNGFDSYRTYNFSTNVGTTIYGTFNFNKNSKIQAIRHVMRPAVSYSYTPSFDQYYDTYAIDALGTTMQEYSRFQGTLFGEPNKTMSNMVGLSLGNNFEAKVRDDESTTGEPKKVMLLNSLNFNTSYNFTADSLKLAPIGMSANTNLLKDKLRLNFGASLDPLALDNSGRRIDKFNIANGGSLLRLTSANITVNYSLASTDPLFGGSPKREDEVDQNVQNGGRGDDLFGQSVDLADRQKSMFDDKKREKPKTSFYNTDIPWDLTLAWSLTYNNASRNSEISNNSLMVSGNVTLAPGWLAGFSTGYDFKNKGVTYTQLRFERDLKSWRMDFSWIPNGYYKQWNFFIGIKSSILQDIKYEKRNAAERRFRNR</sequence>
<feature type="region of interest" description="Disordered" evidence="1">
    <location>
        <begin position="731"/>
        <end position="751"/>
    </location>
</feature>
<proteinExistence type="predicted"/>
<gene>
    <name evidence="4" type="ORF">SAMN05421741_12719</name>
</gene>
<dbReference type="EMBL" id="FOVI01000027">
    <property type="protein sequence ID" value="SFO22009.1"/>
    <property type="molecule type" value="Genomic_DNA"/>
</dbReference>
<dbReference type="InterPro" id="IPR050218">
    <property type="entry name" value="LptD"/>
</dbReference>
<name>A0A1I5FED6_9FLAO</name>
<dbReference type="STRING" id="913024.SAMN05421741_12719"/>
<feature type="signal peptide" evidence="2">
    <location>
        <begin position="1"/>
        <end position="20"/>
    </location>
</feature>
<evidence type="ECO:0000259" key="3">
    <source>
        <dbReference type="Pfam" id="PF19838"/>
    </source>
</evidence>
<dbReference type="Pfam" id="PF19838">
    <property type="entry name" value="LptD_2"/>
    <property type="match status" value="1"/>
</dbReference>
<keyword evidence="2" id="KW-0732">Signal</keyword>
<dbReference type="AlphaFoldDB" id="A0A1I5FED6"/>